<sequence>MPDLGPFHAVSWEPIYAGKPVTRQGRPLIPDGKRRVVREQEEASRRIADGSLKNVPLVDGTWN</sequence>
<dbReference type="OrthoDB" id="9782395at2"/>
<reference evidence="2" key="1">
    <citation type="submission" date="2016-10" db="EMBL/GenBank/DDBJ databases">
        <authorList>
            <person name="Varghese N."/>
            <person name="Submissions S."/>
        </authorList>
    </citation>
    <scope>NUCLEOTIDE SEQUENCE [LARGE SCALE GENOMIC DNA]</scope>
    <source>
        <strain evidence="2">DSM 43163</strain>
    </source>
</reference>
<name>A0A1H5YNH0_9ACTN</name>
<dbReference type="Proteomes" id="UP000236723">
    <property type="component" value="Unassembled WGS sequence"/>
</dbReference>
<keyword evidence="2" id="KW-1185">Reference proteome</keyword>
<accession>A0A1H5YNH0</accession>
<protein>
    <submittedName>
        <fullName evidence="1">Uncharacterized protein</fullName>
    </submittedName>
</protein>
<proteinExistence type="predicted"/>
<dbReference type="RefSeq" id="WP_103937554.1">
    <property type="nucleotide sequence ID" value="NZ_FNVO01000004.1"/>
</dbReference>
<evidence type="ECO:0000313" key="2">
    <source>
        <dbReference type="Proteomes" id="UP000236723"/>
    </source>
</evidence>
<dbReference type="EMBL" id="FNVO01000004">
    <property type="protein sequence ID" value="SEG24906.1"/>
    <property type="molecule type" value="Genomic_DNA"/>
</dbReference>
<evidence type="ECO:0000313" key="1">
    <source>
        <dbReference type="EMBL" id="SEG24906.1"/>
    </source>
</evidence>
<dbReference type="AlphaFoldDB" id="A0A1H5YNH0"/>
<organism evidence="1 2">
    <name type="scientific">Thermomonospora echinospora</name>
    <dbReference type="NCBI Taxonomy" id="1992"/>
    <lineage>
        <taxon>Bacteria</taxon>
        <taxon>Bacillati</taxon>
        <taxon>Actinomycetota</taxon>
        <taxon>Actinomycetes</taxon>
        <taxon>Streptosporangiales</taxon>
        <taxon>Thermomonosporaceae</taxon>
        <taxon>Thermomonospora</taxon>
    </lineage>
</organism>
<gene>
    <name evidence="1" type="ORF">SAMN04489712_10477</name>
</gene>